<dbReference type="PANTHER" id="PTHR42648">
    <property type="entry name" value="TRANSPOSASE, PUTATIVE-RELATED"/>
    <property type="match status" value="1"/>
</dbReference>
<dbReference type="SUPFAM" id="SSF53098">
    <property type="entry name" value="Ribonuclease H-like"/>
    <property type="match status" value="1"/>
</dbReference>
<sequence length="129" mass="15213">LCESCQLGKHVRQSYQSNVNKCVVSPFTLVHYDIWGPSRVCSTLAYSYFVTFIDDFSRCTWIFLMKQFFEVSTFFKVFSLKLLLNLVRLLKPYTLIMQKNTYIPNSSLFFSSRVFFFKPFVPTPHSKMV</sequence>
<dbReference type="AlphaFoldDB" id="A0A151T546"/>
<evidence type="ECO:0000313" key="2">
    <source>
        <dbReference type="Proteomes" id="UP000075243"/>
    </source>
</evidence>
<dbReference type="Gene3D" id="3.30.420.10">
    <property type="entry name" value="Ribonuclease H-like superfamily/Ribonuclease H"/>
    <property type="match status" value="1"/>
</dbReference>
<protein>
    <submittedName>
        <fullName evidence="1">Retrovirus-related Pol polyprotein from transposon TNT 1-94</fullName>
    </submittedName>
</protein>
<dbReference type="EMBL" id="CM003610">
    <property type="protein sequence ID" value="KYP62150.1"/>
    <property type="molecule type" value="Genomic_DNA"/>
</dbReference>
<dbReference type="GO" id="GO:0003676">
    <property type="term" value="F:nucleic acid binding"/>
    <property type="evidence" value="ECO:0007669"/>
    <property type="project" value="InterPro"/>
</dbReference>
<dbReference type="Proteomes" id="UP000075243">
    <property type="component" value="Chromosome 8"/>
</dbReference>
<dbReference type="InterPro" id="IPR036397">
    <property type="entry name" value="RNaseH_sf"/>
</dbReference>
<feature type="non-terminal residue" evidence="1">
    <location>
        <position position="1"/>
    </location>
</feature>
<dbReference type="InterPro" id="IPR039537">
    <property type="entry name" value="Retrotran_Ty1/copia-like"/>
</dbReference>
<accession>A0A151T546</accession>
<gene>
    <name evidence="1" type="ORF">KK1_016675</name>
</gene>
<keyword evidence="2" id="KW-1185">Reference proteome</keyword>
<proteinExistence type="predicted"/>
<reference evidence="1 2" key="1">
    <citation type="journal article" date="2012" name="Nat. Biotechnol.">
        <title>Draft genome sequence of pigeonpea (Cajanus cajan), an orphan legume crop of resource-poor farmers.</title>
        <authorList>
            <person name="Varshney R.K."/>
            <person name="Chen W."/>
            <person name="Li Y."/>
            <person name="Bharti A.K."/>
            <person name="Saxena R.K."/>
            <person name="Schlueter J.A."/>
            <person name="Donoghue M.T."/>
            <person name="Azam S."/>
            <person name="Fan G."/>
            <person name="Whaley A.M."/>
            <person name="Farmer A.D."/>
            <person name="Sheridan J."/>
            <person name="Iwata A."/>
            <person name="Tuteja R."/>
            <person name="Penmetsa R.V."/>
            <person name="Wu W."/>
            <person name="Upadhyaya H.D."/>
            <person name="Yang S.P."/>
            <person name="Shah T."/>
            <person name="Saxena K.B."/>
            <person name="Michael T."/>
            <person name="McCombie W.R."/>
            <person name="Yang B."/>
            <person name="Zhang G."/>
            <person name="Yang H."/>
            <person name="Wang J."/>
            <person name="Spillane C."/>
            <person name="Cook D.R."/>
            <person name="May G.D."/>
            <person name="Xu X."/>
            <person name="Jackson S.A."/>
        </authorList>
    </citation>
    <scope>NUCLEOTIDE SEQUENCE [LARGE SCALE GENOMIC DNA]</scope>
    <source>
        <strain evidence="2">cv. Asha</strain>
    </source>
</reference>
<dbReference type="PANTHER" id="PTHR42648:SF28">
    <property type="entry name" value="TRANSPOSON-ENCODED PROTEIN WITH RIBONUCLEASE H-LIKE AND RETROVIRUS ZINC FINGER-LIKE DOMAINS"/>
    <property type="match status" value="1"/>
</dbReference>
<evidence type="ECO:0000313" key="1">
    <source>
        <dbReference type="EMBL" id="KYP62150.1"/>
    </source>
</evidence>
<organism evidence="1 2">
    <name type="scientific">Cajanus cajan</name>
    <name type="common">Pigeon pea</name>
    <name type="synonym">Cajanus indicus</name>
    <dbReference type="NCBI Taxonomy" id="3821"/>
    <lineage>
        <taxon>Eukaryota</taxon>
        <taxon>Viridiplantae</taxon>
        <taxon>Streptophyta</taxon>
        <taxon>Embryophyta</taxon>
        <taxon>Tracheophyta</taxon>
        <taxon>Spermatophyta</taxon>
        <taxon>Magnoliopsida</taxon>
        <taxon>eudicotyledons</taxon>
        <taxon>Gunneridae</taxon>
        <taxon>Pentapetalae</taxon>
        <taxon>rosids</taxon>
        <taxon>fabids</taxon>
        <taxon>Fabales</taxon>
        <taxon>Fabaceae</taxon>
        <taxon>Papilionoideae</taxon>
        <taxon>50 kb inversion clade</taxon>
        <taxon>NPAAA clade</taxon>
        <taxon>indigoferoid/millettioid clade</taxon>
        <taxon>Phaseoleae</taxon>
        <taxon>Cajanus</taxon>
    </lineage>
</organism>
<name>A0A151T546_CAJCA</name>
<dbReference type="InterPro" id="IPR012337">
    <property type="entry name" value="RNaseH-like_sf"/>
</dbReference>